<gene>
    <name evidence="2" type="ORF">SAMN02745196_02793</name>
</gene>
<dbReference type="AlphaFoldDB" id="A0A1M5YB92"/>
<feature type="domain" description="DUF1659" evidence="1">
    <location>
        <begin position="3"/>
        <end position="73"/>
    </location>
</feature>
<dbReference type="Pfam" id="PF07872">
    <property type="entry name" value="DUF1659"/>
    <property type="match status" value="1"/>
</dbReference>
<protein>
    <recommendedName>
        <fullName evidence="1">DUF1659 domain-containing protein</fullName>
    </recommendedName>
</protein>
<dbReference type="EMBL" id="FQXP01000012">
    <property type="protein sequence ID" value="SHI09108.1"/>
    <property type="molecule type" value="Genomic_DNA"/>
</dbReference>
<organism evidence="2 3">
    <name type="scientific">Clostridium collagenovorans DSM 3089</name>
    <dbReference type="NCBI Taxonomy" id="1121306"/>
    <lineage>
        <taxon>Bacteria</taxon>
        <taxon>Bacillati</taxon>
        <taxon>Bacillota</taxon>
        <taxon>Clostridia</taxon>
        <taxon>Eubacteriales</taxon>
        <taxon>Clostridiaceae</taxon>
        <taxon>Clostridium</taxon>
    </lineage>
</organism>
<dbReference type="RefSeq" id="WP_072832613.1">
    <property type="nucleotide sequence ID" value="NZ_FQXP01000012.1"/>
</dbReference>
<dbReference type="OrthoDB" id="1955198at2"/>
<dbReference type="STRING" id="1121306.SAMN02745196_02793"/>
<evidence type="ECO:0000259" key="1">
    <source>
        <dbReference type="Pfam" id="PF07872"/>
    </source>
</evidence>
<evidence type="ECO:0000313" key="2">
    <source>
        <dbReference type="EMBL" id="SHI09108.1"/>
    </source>
</evidence>
<accession>A0A1M5YB92</accession>
<dbReference type="Proteomes" id="UP000184526">
    <property type="component" value="Unassembled WGS sequence"/>
</dbReference>
<keyword evidence="3" id="KW-1185">Reference proteome</keyword>
<proteinExistence type="predicted"/>
<reference evidence="2 3" key="1">
    <citation type="submission" date="2016-11" db="EMBL/GenBank/DDBJ databases">
        <authorList>
            <person name="Jaros S."/>
            <person name="Januszkiewicz K."/>
            <person name="Wedrychowicz H."/>
        </authorList>
    </citation>
    <scope>NUCLEOTIDE SEQUENCE [LARGE SCALE GENOMIC DNA]</scope>
    <source>
        <strain evidence="2 3">DSM 3089</strain>
    </source>
</reference>
<dbReference type="InterPro" id="IPR012454">
    <property type="entry name" value="DUF1659"/>
</dbReference>
<evidence type="ECO:0000313" key="3">
    <source>
        <dbReference type="Proteomes" id="UP000184526"/>
    </source>
</evidence>
<name>A0A1M5YB92_9CLOT</name>
<sequence length="75" mass="8135">MAIKNLKIEAGLVLTYKDGRTEDGKDKLKSTKFSKVKTDATDEAIYAVGMAIGAVMSKEVVRVEKDETSALVEQA</sequence>